<dbReference type="Proteomes" id="UP000051330">
    <property type="component" value="Unassembled WGS sequence"/>
</dbReference>
<evidence type="ECO:0000313" key="1">
    <source>
        <dbReference type="EMBL" id="KRL13355.1"/>
    </source>
</evidence>
<gene>
    <name evidence="1" type="ORF">FD09_GL002184</name>
</gene>
<dbReference type="AlphaFoldDB" id="A0A0R1N8W9"/>
<organism evidence="1 2">
    <name type="scientific">Schleiferilactobacillus perolens DSM 12744</name>
    <dbReference type="NCBI Taxonomy" id="1423792"/>
    <lineage>
        <taxon>Bacteria</taxon>
        <taxon>Bacillati</taxon>
        <taxon>Bacillota</taxon>
        <taxon>Bacilli</taxon>
        <taxon>Lactobacillales</taxon>
        <taxon>Lactobacillaceae</taxon>
        <taxon>Schleiferilactobacillus</taxon>
    </lineage>
</organism>
<dbReference type="PATRIC" id="fig|1423792.3.peg.2225"/>
<dbReference type="OrthoDB" id="2313136at2"/>
<name>A0A0R1N8W9_9LACO</name>
<evidence type="ECO:0000313" key="2">
    <source>
        <dbReference type="Proteomes" id="UP000051330"/>
    </source>
</evidence>
<protein>
    <submittedName>
        <fullName evidence="1">Uncharacterized protein</fullName>
    </submittedName>
</protein>
<sequence>MHVGELLLLMADIRPNVPIFFDQKGKPIPVTEISWTKSNVETPAALFHLDPTGHPRRQWELTALLKEANRPTDQINVITKEGPVLIFGFRLVNKHIWLG</sequence>
<reference evidence="1 2" key="1">
    <citation type="journal article" date="2015" name="Genome Announc.">
        <title>Expanding the biotechnology potential of lactobacilli through comparative genomics of 213 strains and associated genera.</title>
        <authorList>
            <person name="Sun Z."/>
            <person name="Harris H.M."/>
            <person name="McCann A."/>
            <person name="Guo C."/>
            <person name="Argimon S."/>
            <person name="Zhang W."/>
            <person name="Yang X."/>
            <person name="Jeffery I.B."/>
            <person name="Cooney J.C."/>
            <person name="Kagawa T.F."/>
            <person name="Liu W."/>
            <person name="Song Y."/>
            <person name="Salvetti E."/>
            <person name="Wrobel A."/>
            <person name="Rasinkangas P."/>
            <person name="Parkhill J."/>
            <person name="Rea M.C."/>
            <person name="O'Sullivan O."/>
            <person name="Ritari J."/>
            <person name="Douillard F.P."/>
            <person name="Paul Ross R."/>
            <person name="Yang R."/>
            <person name="Briner A.E."/>
            <person name="Felis G.E."/>
            <person name="de Vos W.M."/>
            <person name="Barrangou R."/>
            <person name="Klaenhammer T.R."/>
            <person name="Caufield P.W."/>
            <person name="Cui Y."/>
            <person name="Zhang H."/>
            <person name="O'Toole P.W."/>
        </authorList>
    </citation>
    <scope>NUCLEOTIDE SEQUENCE [LARGE SCALE GENOMIC DNA]</scope>
    <source>
        <strain evidence="1 2">DSM 12744</strain>
    </source>
</reference>
<accession>A0A0R1N8W9</accession>
<comment type="caution">
    <text evidence="1">The sequence shown here is derived from an EMBL/GenBank/DDBJ whole genome shotgun (WGS) entry which is preliminary data.</text>
</comment>
<dbReference type="RefSeq" id="WP_057819280.1">
    <property type="nucleotide sequence ID" value="NZ_AZEC01000004.1"/>
</dbReference>
<keyword evidence="2" id="KW-1185">Reference proteome</keyword>
<dbReference type="EMBL" id="AZEC01000004">
    <property type="protein sequence ID" value="KRL13355.1"/>
    <property type="molecule type" value="Genomic_DNA"/>
</dbReference>
<dbReference type="STRING" id="1423792.FD09_GL002184"/>
<proteinExistence type="predicted"/>